<dbReference type="InterPro" id="IPR000620">
    <property type="entry name" value="EamA_dom"/>
</dbReference>
<feature type="transmembrane region" description="Helical" evidence="2">
    <location>
        <begin position="131"/>
        <end position="149"/>
    </location>
</feature>
<dbReference type="RefSeq" id="WP_184478627.1">
    <property type="nucleotide sequence ID" value="NZ_JACHIV010000001.1"/>
</dbReference>
<dbReference type="Proteomes" id="UP000580474">
    <property type="component" value="Unassembled WGS sequence"/>
</dbReference>
<evidence type="ECO:0000313" key="4">
    <source>
        <dbReference type="EMBL" id="MBB5068861.1"/>
    </source>
</evidence>
<comment type="similarity">
    <text evidence="1">Belongs to the EamA transporter family.</text>
</comment>
<keyword evidence="2" id="KW-0472">Membrane</keyword>
<keyword evidence="2" id="KW-0812">Transmembrane</keyword>
<dbReference type="EMBL" id="JACHIV010000001">
    <property type="protein sequence ID" value="MBB5068861.1"/>
    <property type="molecule type" value="Genomic_DNA"/>
</dbReference>
<feature type="transmembrane region" description="Helical" evidence="2">
    <location>
        <begin position="45"/>
        <end position="61"/>
    </location>
</feature>
<dbReference type="GO" id="GO:0016020">
    <property type="term" value="C:membrane"/>
    <property type="evidence" value="ECO:0007669"/>
    <property type="project" value="InterPro"/>
</dbReference>
<accession>A0A840ND35</accession>
<name>A0A840ND35_9PSEU</name>
<sequence length="326" mass="33621">MNADGGKSAATGSTAPVVWVVLGALSLSMSATLIALAGTSSVTTAFYRCSLALLMLLPLLIREVRRHGLPDRCFVVMALLGGAFLGADYLLWNVSIGDVGPGIATVLVNMQIVLFPVVVRVITGTPLARRFVVAIPVLLVAVTLAGGVVGPAPEGGAPLRGTLLALAAALGYSGYLYFTRDCGVRSPEYLVAPVFLATFAAAAMAAITGLFTSGIEVDLAPRTWVCLVLVALFGQAVGWLLVGAALPRLAPALSSTLLLLQPIGAVLIGIIWLGDVPTPLQSAGCAIVLATVWVLTAGRARSKRPARRSEGDLALEAEREVEGAKS</sequence>
<evidence type="ECO:0000313" key="5">
    <source>
        <dbReference type="Proteomes" id="UP000580474"/>
    </source>
</evidence>
<dbReference type="InterPro" id="IPR037185">
    <property type="entry name" value="EmrE-like"/>
</dbReference>
<feature type="transmembrane region" description="Helical" evidence="2">
    <location>
        <begin position="190"/>
        <end position="210"/>
    </location>
</feature>
<feature type="transmembrane region" description="Helical" evidence="2">
    <location>
        <begin position="249"/>
        <end position="274"/>
    </location>
</feature>
<feature type="transmembrane region" description="Helical" evidence="2">
    <location>
        <begin position="280"/>
        <end position="298"/>
    </location>
</feature>
<feature type="transmembrane region" description="Helical" evidence="2">
    <location>
        <begin position="73"/>
        <end position="93"/>
    </location>
</feature>
<dbReference type="Pfam" id="PF00892">
    <property type="entry name" value="EamA"/>
    <property type="match status" value="2"/>
</dbReference>
<proteinExistence type="inferred from homology"/>
<gene>
    <name evidence="4" type="ORF">BJ969_001949</name>
</gene>
<dbReference type="PANTHER" id="PTHR22911:SF76">
    <property type="entry name" value="EAMA DOMAIN-CONTAINING PROTEIN"/>
    <property type="match status" value="1"/>
</dbReference>
<reference evidence="4 5" key="1">
    <citation type="submission" date="2020-08" db="EMBL/GenBank/DDBJ databases">
        <title>Sequencing the genomes of 1000 actinobacteria strains.</title>
        <authorList>
            <person name="Klenk H.-P."/>
        </authorList>
    </citation>
    <scope>NUCLEOTIDE SEQUENCE [LARGE SCALE GENOMIC DNA]</scope>
    <source>
        <strain evidence="4 5">DSM 45582</strain>
    </source>
</reference>
<protein>
    <submittedName>
        <fullName evidence="4">Drug/metabolite transporter (DMT)-like permease</fullName>
    </submittedName>
</protein>
<dbReference type="PANTHER" id="PTHR22911">
    <property type="entry name" value="ACYL-MALONYL CONDENSING ENZYME-RELATED"/>
    <property type="match status" value="1"/>
</dbReference>
<keyword evidence="2" id="KW-1133">Transmembrane helix</keyword>
<feature type="transmembrane region" description="Helical" evidence="2">
    <location>
        <begin position="161"/>
        <end position="178"/>
    </location>
</feature>
<keyword evidence="5" id="KW-1185">Reference proteome</keyword>
<evidence type="ECO:0000256" key="1">
    <source>
        <dbReference type="ARBA" id="ARBA00007362"/>
    </source>
</evidence>
<feature type="domain" description="EamA" evidence="3">
    <location>
        <begin position="160"/>
        <end position="296"/>
    </location>
</feature>
<dbReference type="SUPFAM" id="SSF103481">
    <property type="entry name" value="Multidrug resistance efflux transporter EmrE"/>
    <property type="match status" value="2"/>
</dbReference>
<comment type="caution">
    <text evidence="4">The sequence shown here is derived from an EMBL/GenBank/DDBJ whole genome shotgun (WGS) entry which is preliminary data.</text>
</comment>
<feature type="transmembrane region" description="Helical" evidence="2">
    <location>
        <begin position="222"/>
        <end position="242"/>
    </location>
</feature>
<evidence type="ECO:0000259" key="3">
    <source>
        <dbReference type="Pfam" id="PF00892"/>
    </source>
</evidence>
<organism evidence="4 5">
    <name type="scientific">Saccharopolyspora gloriosae</name>
    <dbReference type="NCBI Taxonomy" id="455344"/>
    <lineage>
        <taxon>Bacteria</taxon>
        <taxon>Bacillati</taxon>
        <taxon>Actinomycetota</taxon>
        <taxon>Actinomycetes</taxon>
        <taxon>Pseudonocardiales</taxon>
        <taxon>Pseudonocardiaceae</taxon>
        <taxon>Saccharopolyspora</taxon>
    </lineage>
</organism>
<dbReference type="AlphaFoldDB" id="A0A840ND35"/>
<evidence type="ECO:0000256" key="2">
    <source>
        <dbReference type="SAM" id="Phobius"/>
    </source>
</evidence>
<feature type="transmembrane region" description="Helical" evidence="2">
    <location>
        <begin position="99"/>
        <end position="119"/>
    </location>
</feature>
<feature type="transmembrane region" description="Helical" evidence="2">
    <location>
        <begin position="17"/>
        <end position="39"/>
    </location>
</feature>
<feature type="domain" description="EamA" evidence="3">
    <location>
        <begin position="17"/>
        <end position="144"/>
    </location>
</feature>